<dbReference type="RefSeq" id="WP_002729537.1">
    <property type="nucleotide sequence ID" value="NZ_CAHP01000023.1"/>
</dbReference>
<proteinExistence type="predicted"/>
<dbReference type="InterPro" id="IPR003672">
    <property type="entry name" value="CobN/Mg_chltase"/>
</dbReference>
<dbReference type="PANTHER" id="PTHR44119">
    <property type="entry name" value="MAGNESIUM-CHELATASE SUBUNIT CHLH, CHLOROPLASTIC"/>
    <property type="match status" value="1"/>
</dbReference>
<protein>
    <recommendedName>
        <fullName evidence="1">Cobaltochelatase subunit CobN</fullName>
        <ecNumber evidence="1">6.6.1.2</ecNumber>
    </recommendedName>
</protein>
<sequence>MSRPETMIVVIDSTGSSLGNLGLAARAVGPRLGVTVAARSRDDLFDRAAIGRAAALVASARALIVLPHGGTESIPGFEDLISAAAGRLIHVQPAPASPEGMAIAKDHSSDFGSPAYRRRTAYLAQGGPENLANLLRFVMGDEDAPSPSPVPIDGVYHPAYSGPSDPDTYLAWARGRFADGETRPVIGLWFYRPHWLSGDLATYDALIAEIEGQGGIALALFHVRAGGATQGGLSVPDLVARWFAGRIEALLSPLSFSLAQLGADTARVLADLDVPVLQLILTANPRAEWEESLQAVTPLDVSANVAQPEFDGCLIGSVVATREHAEADMTTGTRLIRRHPVAERCSHAVSLALNWARLRRTPPAERKVAILFHHYPPRNDCLGSAVGLDSFESVRAILDRLTAEGYRIDRPYPDGEALARDLLSRLTNDRRYLPPAQMSVQAAARIDSETAIRWHGERSDKLRAEIAAKWGEPPGRTFVHDGEILVGGLINGNVFIGMQPPRARMEDGDEAVAQSDGKAVHDPFLPATHHYLAYYRWLRDDFGAQAVFHIGTHGTLEWMPGKSVGLSDSCHPDAAIRALPNLYPYNVGIIGEGTQAKRRSYACMLDHMIPAQTHADLSEPLAQVETQIETAYFTAQEDPAKLPLVFDRLWEAIEAAHLDRDLGLMRADFDDDATGALGRLHGYLSEIEVTAINDGLHVFGRPPEGARLRSTLVHLTRLPNGAGGSLWEAIAAARGLDLLDLADDPGGALSGGGTKGQAVAQIIADAEAALDTIEVAGWSDEALDAAVAERFNESIRVARALRFIRDDVRPRVLATTDELDFAARGLSGRFVPPGPGGAPTRGAIDVLPTGRNFYSLDPLKIPSPEAWVSGQSMGDALVERYRADHGNWPEQIGMVLWSSPTMRTRGDDVAQILYLIGARPVWEAGSNRVSGVEPISLEERRFPRLDVTVRASGLFRDTFPNVMDLIDTATRMIAALAEPSTLNFLARNVAIEAAELRVAGLGEDEIARRAAFRVFSDRPGCYGTGVNALLLDGGWDSVADLGEIYLHWGGHAYGAGAYGEDRRESFRRRMASLDLTVQNSDTREHDIFGCDDYNAYHGGMNAAVRAAGGGSVASYTGDSNDPRRPRVRSTAEEGRFIFRTRVLNPKWIEGMMRHGYKGAGDLAKMVEYCFQWDSTSKILEDWQYAEMARTYAFDPKMRDFFARHNPHALHTIAERLLEAIGRDLWAEPGADRDRLEALFLDAEGLVEDTMPSHGEAGRGL</sequence>
<name>H8FUE6_MAGML</name>
<dbReference type="CDD" id="cd10150">
    <property type="entry name" value="CobN_like"/>
    <property type="match status" value="1"/>
</dbReference>
<dbReference type="AlphaFoldDB" id="H8FUE6"/>
<dbReference type="GO" id="GO:0009236">
    <property type="term" value="P:cobalamin biosynthetic process"/>
    <property type="evidence" value="ECO:0007669"/>
    <property type="project" value="UniProtKB-UniRule"/>
</dbReference>
<dbReference type="Proteomes" id="UP000004169">
    <property type="component" value="Unassembled WGS sequence"/>
</dbReference>
<dbReference type="STRING" id="1150626.PHAMO_30140"/>
<keyword evidence="4" id="KW-1185">Reference proteome</keyword>
<evidence type="ECO:0000259" key="2">
    <source>
        <dbReference type="Pfam" id="PF02514"/>
    </source>
</evidence>
<dbReference type="NCBIfam" id="TIGR02257">
    <property type="entry name" value="cobalto_cobN"/>
    <property type="match status" value="1"/>
</dbReference>
<keyword evidence="3" id="KW-0436">Ligase</keyword>
<evidence type="ECO:0000313" key="3">
    <source>
        <dbReference type="EMBL" id="CCG41984.1"/>
    </source>
</evidence>
<dbReference type="PANTHER" id="PTHR44119:SF4">
    <property type="entry name" value="AEROBIC COBALTOCHELATASE SUBUNIT COBN"/>
    <property type="match status" value="1"/>
</dbReference>
<dbReference type="InterPro" id="IPR011953">
    <property type="entry name" value="Cobalto_CobN"/>
</dbReference>
<feature type="domain" description="CobN/magnesium chelatase" evidence="2">
    <location>
        <begin position="121"/>
        <end position="1228"/>
    </location>
</feature>
<dbReference type="EMBL" id="CAHP01000023">
    <property type="protein sequence ID" value="CCG41984.1"/>
    <property type="molecule type" value="Genomic_DNA"/>
</dbReference>
<dbReference type="GO" id="GO:0051116">
    <property type="term" value="F:cobaltochelatase activity"/>
    <property type="evidence" value="ECO:0007669"/>
    <property type="project" value="UniProtKB-UniRule"/>
</dbReference>
<gene>
    <name evidence="3" type="ORF">PHAMO_30140</name>
</gene>
<dbReference type="OrthoDB" id="9757976at2"/>
<dbReference type="eggNOG" id="COG1429">
    <property type="taxonomic scope" value="Bacteria"/>
</dbReference>
<evidence type="ECO:0000256" key="1">
    <source>
        <dbReference type="NCBIfam" id="TIGR02257"/>
    </source>
</evidence>
<dbReference type="EC" id="6.6.1.2" evidence="1"/>
<comment type="caution">
    <text evidence="3">The sequence shown here is derived from an EMBL/GenBank/DDBJ whole genome shotgun (WGS) entry which is preliminary data.</text>
</comment>
<dbReference type="Pfam" id="PF02514">
    <property type="entry name" value="CobN-Mg_chel"/>
    <property type="match status" value="1"/>
</dbReference>
<reference evidence="3 4" key="1">
    <citation type="journal article" date="2012" name="J. Bacteriol.">
        <title>Draft Genome Sequence of the Purple Photosynthetic Bacterium Phaeospirillum molischianum DSM120, a Particularly Versatile Bacterium.</title>
        <authorList>
            <person name="Duquesne K."/>
            <person name="Prima V."/>
            <person name="Ji B."/>
            <person name="Rouy Z."/>
            <person name="Medigue C."/>
            <person name="Talla E."/>
            <person name="Sturgis J.N."/>
        </authorList>
    </citation>
    <scope>NUCLEOTIDE SEQUENCE [LARGE SCALE GENOMIC DNA]</scope>
    <source>
        <strain evidence="4">DSM120</strain>
    </source>
</reference>
<evidence type="ECO:0000313" key="4">
    <source>
        <dbReference type="Proteomes" id="UP000004169"/>
    </source>
</evidence>
<organism evidence="3 4">
    <name type="scientific">Magnetospirillum molischianum DSM 120</name>
    <dbReference type="NCBI Taxonomy" id="1150626"/>
    <lineage>
        <taxon>Bacteria</taxon>
        <taxon>Pseudomonadati</taxon>
        <taxon>Pseudomonadota</taxon>
        <taxon>Alphaproteobacteria</taxon>
        <taxon>Rhodospirillales</taxon>
        <taxon>Rhodospirillaceae</taxon>
        <taxon>Magnetospirillum</taxon>
    </lineage>
</organism>
<accession>H8FUE6</accession>